<dbReference type="AlphaFoldDB" id="A0AAD6IM84"/>
<protein>
    <submittedName>
        <fullName evidence="1">Uncharacterized protein</fullName>
    </submittedName>
</protein>
<name>A0AAD6IM84_PENCN</name>
<evidence type="ECO:0000313" key="1">
    <source>
        <dbReference type="EMBL" id="KAJ6056992.1"/>
    </source>
</evidence>
<reference evidence="1" key="1">
    <citation type="journal article" date="2023" name="IMA Fungus">
        <title>Comparative genomic study of the Penicillium genus elucidates a diverse pangenome and 15 lateral gene transfer events.</title>
        <authorList>
            <person name="Petersen C."/>
            <person name="Sorensen T."/>
            <person name="Nielsen M.R."/>
            <person name="Sondergaard T.E."/>
            <person name="Sorensen J.L."/>
            <person name="Fitzpatrick D.A."/>
            <person name="Frisvad J.C."/>
            <person name="Nielsen K.L."/>
        </authorList>
    </citation>
    <scope>NUCLEOTIDE SEQUENCE</scope>
    <source>
        <strain evidence="1">IBT 15450</strain>
    </source>
</reference>
<sequence length="105" mass="11586">MVLAKPPSLFNTQPIIFVPRKKSPSFLTIIPPKLESAISPTTWDCATPTNLKNMTASAGFHTLEQTSSLSVSQDGYPLKMWRCGWMKSNISVRAFRGCSLELGLI</sequence>
<evidence type="ECO:0000313" key="2">
    <source>
        <dbReference type="Proteomes" id="UP001219568"/>
    </source>
</evidence>
<proteinExistence type="predicted"/>
<dbReference type="Proteomes" id="UP001219568">
    <property type="component" value="Unassembled WGS sequence"/>
</dbReference>
<comment type="caution">
    <text evidence="1">The sequence shown here is derived from an EMBL/GenBank/DDBJ whole genome shotgun (WGS) entry which is preliminary data.</text>
</comment>
<keyword evidence="2" id="KW-1185">Reference proteome</keyword>
<accession>A0AAD6IM84</accession>
<gene>
    <name evidence="1" type="ORF">N7460_000266</name>
</gene>
<organism evidence="1 2">
    <name type="scientific">Penicillium canescens</name>
    <dbReference type="NCBI Taxonomy" id="5083"/>
    <lineage>
        <taxon>Eukaryota</taxon>
        <taxon>Fungi</taxon>
        <taxon>Dikarya</taxon>
        <taxon>Ascomycota</taxon>
        <taxon>Pezizomycotina</taxon>
        <taxon>Eurotiomycetes</taxon>
        <taxon>Eurotiomycetidae</taxon>
        <taxon>Eurotiales</taxon>
        <taxon>Aspergillaceae</taxon>
        <taxon>Penicillium</taxon>
    </lineage>
</organism>
<reference evidence="1" key="2">
    <citation type="submission" date="2023-01" db="EMBL/GenBank/DDBJ databases">
        <authorList>
            <person name="Petersen C."/>
        </authorList>
    </citation>
    <scope>NUCLEOTIDE SEQUENCE</scope>
    <source>
        <strain evidence="1">IBT 15450</strain>
    </source>
</reference>
<dbReference type="EMBL" id="JAQJZL010000001">
    <property type="protein sequence ID" value="KAJ6056992.1"/>
    <property type="molecule type" value="Genomic_DNA"/>
</dbReference>